<protein>
    <submittedName>
        <fullName evidence="2">Uncharacterized protein</fullName>
    </submittedName>
</protein>
<name>A0AAV4FF00_9GAST</name>
<dbReference type="Proteomes" id="UP000762676">
    <property type="component" value="Unassembled WGS sequence"/>
</dbReference>
<dbReference type="EMBL" id="BMAT01007816">
    <property type="protein sequence ID" value="GFR71978.1"/>
    <property type="molecule type" value="Genomic_DNA"/>
</dbReference>
<dbReference type="PROSITE" id="PS51257">
    <property type="entry name" value="PROKAR_LIPOPROTEIN"/>
    <property type="match status" value="1"/>
</dbReference>
<feature type="region of interest" description="Disordered" evidence="1">
    <location>
        <begin position="99"/>
        <end position="148"/>
    </location>
</feature>
<accession>A0AAV4FF00</accession>
<dbReference type="AlphaFoldDB" id="A0AAV4FF00"/>
<evidence type="ECO:0000313" key="2">
    <source>
        <dbReference type="EMBL" id="GFR71978.1"/>
    </source>
</evidence>
<evidence type="ECO:0000256" key="1">
    <source>
        <dbReference type="SAM" id="MobiDB-lite"/>
    </source>
</evidence>
<evidence type="ECO:0000313" key="3">
    <source>
        <dbReference type="Proteomes" id="UP000762676"/>
    </source>
</evidence>
<proteinExistence type="predicted"/>
<reference evidence="2 3" key="1">
    <citation type="journal article" date="2021" name="Elife">
        <title>Chloroplast acquisition without the gene transfer in kleptoplastic sea slugs, Plakobranchus ocellatus.</title>
        <authorList>
            <person name="Maeda T."/>
            <person name="Takahashi S."/>
            <person name="Yoshida T."/>
            <person name="Shimamura S."/>
            <person name="Takaki Y."/>
            <person name="Nagai Y."/>
            <person name="Toyoda A."/>
            <person name="Suzuki Y."/>
            <person name="Arimoto A."/>
            <person name="Ishii H."/>
            <person name="Satoh N."/>
            <person name="Nishiyama T."/>
            <person name="Hasebe M."/>
            <person name="Maruyama T."/>
            <person name="Minagawa J."/>
            <person name="Obokata J."/>
            <person name="Shigenobu S."/>
        </authorList>
    </citation>
    <scope>NUCLEOTIDE SEQUENCE [LARGE SCALE GENOMIC DNA]</scope>
</reference>
<keyword evidence="3" id="KW-1185">Reference proteome</keyword>
<organism evidence="2 3">
    <name type="scientific">Elysia marginata</name>
    <dbReference type="NCBI Taxonomy" id="1093978"/>
    <lineage>
        <taxon>Eukaryota</taxon>
        <taxon>Metazoa</taxon>
        <taxon>Spiralia</taxon>
        <taxon>Lophotrochozoa</taxon>
        <taxon>Mollusca</taxon>
        <taxon>Gastropoda</taxon>
        <taxon>Heterobranchia</taxon>
        <taxon>Euthyneura</taxon>
        <taxon>Panpulmonata</taxon>
        <taxon>Sacoglossa</taxon>
        <taxon>Placobranchoidea</taxon>
        <taxon>Plakobranchidae</taxon>
        <taxon>Elysia</taxon>
    </lineage>
</organism>
<feature type="compositionally biased region" description="Polar residues" evidence="1">
    <location>
        <begin position="118"/>
        <end position="136"/>
    </location>
</feature>
<gene>
    <name evidence="2" type="ORF">ElyMa_003827700</name>
</gene>
<sequence length="166" mass="18367">MKTVCEGRLDGRRRKGRPLISLVTNLTTACGLSLHQIVQKSQDRAGWQQKVRSSIATANTASGDADRKTNAYKLKCFRKIFNVTRRGFIRNKTVPELIEPANSKSMPPHQPAPRACHLTSQQQEHATTPASSKSMPPQQPAARACHLTSQQQEYATLVHEDQGQPG</sequence>
<comment type="caution">
    <text evidence="2">The sequence shown here is derived from an EMBL/GenBank/DDBJ whole genome shotgun (WGS) entry which is preliminary data.</text>
</comment>